<dbReference type="InterPro" id="IPR016193">
    <property type="entry name" value="Cytidine_deaminase-like"/>
</dbReference>
<evidence type="ECO:0000313" key="5">
    <source>
        <dbReference type="Proteomes" id="UP000244803"/>
    </source>
</evidence>
<comment type="similarity">
    <text evidence="2">Belongs to the cytidine and deoxycytidylate deaminase family. ADAT3 subfamily.</text>
</comment>
<evidence type="ECO:0000313" key="4">
    <source>
        <dbReference type="EMBL" id="UKJ88855.2"/>
    </source>
</evidence>
<accession>A0A976M806</accession>
<protein>
    <submittedName>
        <fullName evidence="4">Deaminase</fullName>
    </submittedName>
</protein>
<dbReference type="GO" id="GO:0005634">
    <property type="term" value="C:nucleus"/>
    <property type="evidence" value="ECO:0007669"/>
    <property type="project" value="TreeGrafter"/>
</dbReference>
<evidence type="ECO:0000256" key="2">
    <source>
        <dbReference type="ARBA" id="ARBA00038160"/>
    </source>
</evidence>
<evidence type="ECO:0000256" key="1">
    <source>
        <dbReference type="ARBA" id="ARBA00022694"/>
    </source>
</evidence>
<dbReference type="CDD" id="cd01285">
    <property type="entry name" value="nucleoside_deaminase"/>
    <property type="match status" value="1"/>
</dbReference>
<dbReference type="GO" id="GO:0052717">
    <property type="term" value="F:tRNA-specific adenosine-34 deaminase activity"/>
    <property type="evidence" value="ECO:0007669"/>
    <property type="project" value="UniProtKB-EC"/>
</dbReference>
<dbReference type="PANTHER" id="PTHR11079:SF156">
    <property type="entry name" value="INACTIVE TRNA-SPECIFIC ADENOSINE DEAMINASE-LIKE PROTEIN 3-RELATED"/>
    <property type="match status" value="1"/>
</dbReference>
<dbReference type="Pfam" id="PF00383">
    <property type="entry name" value="dCMP_cyt_deam_1"/>
    <property type="match status" value="1"/>
</dbReference>
<dbReference type="SUPFAM" id="SSF53927">
    <property type="entry name" value="Cytidine deaminase-like"/>
    <property type="match status" value="1"/>
</dbReference>
<feature type="domain" description="CMP/dCMP-type deaminase" evidence="3">
    <location>
        <begin position="186"/>
        <end position="316"/>
    </location>
</feature>
<dbReference type="AlphaFoldDB" id="A0A976M806"/>
<reference evidence="4" key="1">
    <citation type="submission" date="2022-07" db="EMBL/GenBank/DDBJ databases">
        <title>Evaluation of T. orientalis genome assembly methods using nanopore sequencing and analysis of variation between genomes.</title>
        <authorList>
            <person name="Yam J."/>
            <person name="Micallef M.L."/>
            <person name="Liu M."/>
            <person name="Djordjevic S.P."/>
            <person name="Bogema D.R."/>
            <person name="Jenkins C."/>
        </authorList>
    </citation>
    <scope>NUCLEOTIDE SEQUENCE</scope>
    <source>
        <strain evidence="4">Fish Creek</strain>
    </source>
</reference>
<evidence type="ECO:0000259" key="3">
    <source>
        <dbReference type="PROSITE" id="PS51747"/>
    </source>
</evidence>
<dbReference type="PROSITE" id="PS51747">
    <property type="entry name" value="CYT_DCMP_DEAMINASES_2"/>
    <property type="match status" value="1"/>
</dbReference>
<dbReference type="OrthoDB" id="3180714at2759"/>
<dbReference type="Gene3D" id="3.40.140.10">
    <property type="entry name" value="Cytidine Deaminase, domain 2"/>
    <property type="match status" value="1"/>
</dbReference>
<dbReference type="InterPro" id="IPR002125">
    <property type="entry name" value="CMP_dCMP_dom"/>
</dbReference>
<dbReference type="GO" id="GO:0046872">
    <property type="term" value="F:metal ion binding"/>
    <property type="evidence" value="ECO:0007669"/>
    <property type="project" value="UniProtKB-KW"/>
</dbReference>
<name>A0A976M806_THEOR</name>
<dbReference type="PANTHER" id="PTHR11079">
    <property type="entry name" value="CYTOSINE DEAMINASE FAMILY MEMBER"/>
    <property type="match status" value="1"/>
</dbReference>
<proteinExistence type="inferred from homology"/>
<organism evidence="4 5">
    <name type="scientific">Theileria orientalis</name>
    <dbReference type="NCBI Taxonomy" id="68886"/>
    <lineage>
        <taxon>Eukaryota</taxon>
        <taxon>Sar</taxon>
        <taxon>Alveolata</taxon>
        <taxon>Apicomplexa</taxon>
        <taxon>Aconoidasida</taxon>
        <taxon>Piroplasmida</taxon>
        <taxon>Theileriidae</taxon>
        <taxon>Theileria</taxon>
    </lineage>
</organism>
<dbReference type="GO" id="GO:0002100">
    <property type="term" value="P:tRNA wobble adenosine to inosine editing"/>
    <property type="evidence" value="ECO:0007669"/>
    <property type="project" value="InterPro"/>
</dbReference>
<keyword evidence="1" id="KW-0819">tRNA processing</keyword>
<dbReference type="GO" id="GO:0005737">
    <property type="term" value="C:cytoplasm"/>
    <property type="evidence" value="ECO:0007669"/>
    <property type="project" value="TreeGrafter"/>
</dbReference>
<gene>
    <name evidence="4" type="ORF">MACJ_002101</name>
</gene>
<dbReference type="Proteomes" id="UP000244803">
    <property type="component" value="Chromosome 3"/>
</dbReference>
<dbReference type="EMBL" id="CP056066">
    <property type="protein sequence ID" value="UKJ88855.2"/>
    <property type="molecule type" value="Genomic_DNA"/>
</dbReference>
<sequence length="323" mass="37948">MTKIRPDSEIKLNYIDKNDNIHENNAKYRVVEIVSDEYTRDVELMQLEAVEIDRKDTNKALELTSSLRKNSFFSKSLYLRMCKILDNDRILVIYGDDRQEATRILNQNNIKIHSFHKVDVPRYAPYTPQQFHKWKVHWPLKFVKPSFQPLQISSELNNSILKRLFSVLKGVFLFKKYLYICVYWMDQMDTYNKCLESRENEGKCVCMITFKDKVISKACDERDVNILRHAPMIAIGNVADGKKSGETKNRKDFPDYLCKGCEVYLSHEPCCMCGMALLHSRISRVTYGIRNRNLGCFGSVWNLHNMVELNHRFRAFTVTPDME</sequence>